<dbReference type="InterPro" id="IPR023393">
    <property type="entry name" value="START-like_dom_sf"/>
</dbReference>
<dbReference type="Gene3D" id="3.30.530.20">
    <property type="match status" value="1"/>
</dbReference>
<gene>
    <name evidence="1" type="ORF">ACFSDE_13615</name>
</gene>
<protein>
    <submittedName>
        <fullName evidence="1">SRPBCC family protein</fullName>
    </submittedName>
</protein>
<sequence length="143" mass="15390">MKISRTVETTAAPAAVFAYLSDFSNTTEWDPGTIETTRVSGDGGVGTVYKNVSEFNGNKSELTYETVELVPERKIALKGEGKAVHADDLMELSPTGNGGTRVDYTADIRFKGALKLAEPFLGKAFKKLGDEAEEGLREALAKL</sequence>
<dbReference type="EMBL" id="JBHUGD010000003">
    <property type="protein sequence ID" value="MFD1947832.1"/>
    <property type="molecule type" value="Genomic_DNA"/>
</dbReference>
<dbReference type="SUPFAM" id="SSF55961">
    <property type="entry name" value="Bet v1-like"/>
    <property type="match status" value="1"/>
</dbReference>
<dbReference type="CDD" id="cd08865">
    <property type="entry name" value="SRPBCC_10"/>
    <property type="match status" value="1"/>
</dbReference>
<dbReference type="Pfam" id="PF10604">
    <property type="entry name" value="Polyketide_cyc2"/>
    <property type="match status" value="1"/>
</dbReference>
<evidence type="ECO:0000313" key="1">
    <source>
        <dbReference type="EMBL" id="MFD1947832.1"/>
    </source>
</evidence>
<organism evidence="1 2">
    <name type="scientific">Nocardioides aestuarii</name>
    <dbReference type="NCBI Taxonomy" id="252231"/>
    <lineage>
        <taxon>Bacteria</taxon>
        <taxon>Bacillati</taxon>
        <taxon>Actinomycetota</taxon>
        <taxon>Actinomycetes</taxon>
        <taxon>Propionibacteriales</taxon>
        <taxon>Nocardioidaceae</taxon>
        <taxon>Nocardioides</taxon>
    </lineage>
</organism>
<proteinExistence type="predicted"/>
<dbReference type="RefSeq" id="WP_343919292.1">
    <property type="nucleotide sequence ID" value="NZ_BAAAJT010000002.1"/>
</dbReference>
<accession>A0ABW4TQ36</accession>
<dbReference type="Proteomes" id="UP001597351">
    <property type="component" value="Unassembled WGS sequence"/>
</dbReference>
<reference evidence="2" key="1">
    <citation type="journal article" date="2019" name="Int. J. Syst. Evol. Microbiol.">
        <title>The Global Catalogue of Microorganisms (GCM) 10K type strain sequencing project: providing services to taxonomists for standard genome sequencing and annotation.</title>
        <authorList>
            <consortium name="The Broad Institute Genomics Platform"/>
            <consortium name="The Broad Institute Genome Sequencing Center for Infectious Disease"/>
            <person name="Wu L."/>
            <person name="Ma J."/>
        </authorList>
    </citation>
    <scope>NUCLEOTIDE SEQUENCE [LARGE SCALE GENOMIC DNA]</scope>
    <source>
        <strain evidence="2">CGMCC 1.12477</strain>
    </source>
</reference>
<keyword evidence="2" id="KW-1185">Reference proteome</keyword>
<comment type="caution">
    <text evidence="1">The sequence shown here is derived from an EMBL/GenBank/DDBJ whole genome shotgun (WGS) entry which is preliminary data.</text>
</comment>
<evidence type="ECO:0000313" key="2">
    <source>
        <dbReference type="Proteomes" id="UP001597351"/>
    </source>
</evidence>
<name>A0ABW4TQ36_9ACTN</name>
<dbReference type="InterPro" id="IPR019587">
    <property type="entry name" value="Polyketide_cyclase/dehydratase"/>
</dbReference>